<dbReference type="InterPro" id="IPR046217">
    <property type="entry name" value="DUF6250"/>
</dbReference>
<dbReference type="Gene3D" id="2.60.120.200">
    <property type="match status" value="1"/>
</dbReference>
<feature type="chain" id="PRO_5009293507" description="DUF6250 domain-containing protein" evidence="1">
    <location>
        <begin position="26"/>
        <end position="247"/>
    </location>
</feature>
<evidence type="ECO:0000313" key="3">
    <source>
        <dbReference type="EMBL" id="SEG57167.1"/>
    </source>
</evidence>
<proteinExistence type="predicted"/>
<keyword evidence="1" id="KW-0732">Signal</keyword>
<evidence type="ECO:0000259" key="2">
    <source>
        <dbReference type="Pfam" id="PF19763"/>
    </source>
</evidence>
<evidence type="ECO:0000256" key="1">
    <source>
        <dbReference type="SAM" id="SignalP"/>
    </source>
</evidence>
<dbReference type="Pfam" id="PF19763">
    <property type="entry name" value="DUF6250"/>
    <property type="match status" value="1"/>
</dbReference>
<dbReference type="Proteomes" id="UP000236721">
    <property type="component" value="Unassembled WGS sequence"/>
</dbReference>
<accession>A0A1H6BAE7</accession>
<feature type="signal peptide" evidence="1">
    <location>
        <begin position="1"/>
        <end position="25"/>
    </location>
</feature>
<name>A0A1H6BAE7_9VIBR</name>
<feature type="domain" description="DUF6250" evidence="2">
    <location>
        <begin position="71"/>
        <end position="236"/>
    </location>
</feature>
<evidence type="ECO:0000313" key="4">
    <source>
        <dbReference type="Proteomes" id="UP000236721"/>
    </source>
</evidence>
<dbReference type="AlphaFoldDB" id="A0A1H6BAE7"/>
<sequence length="247" mass="28048">MNIYRSMALTSAIMAGTFVSHGAMAITDPVEFIENNARLVFQDNFEQGLANWVVEKTAASQVSIIDNQLDIDDGAGVTIWYKEKIDSPSIIEFDGTVVVNGGANDRGTDLNFFWMANTPKGEGFFERSQWRAGDMRKYDAFELYYVGYGANDNSTTRFRYYPGDGSRPLLPQYDVNDVQFMNTPNVMTNIKIISLENKTFVFANNQKLYEIDDVKPLTSGMFGFRTWKSHLAIDQFKVYSIHNSHKE</sequence>
<organism evidence="3 4">
    <name type="scientific">Vibrio hangzhouensis</name>
    <dbReference type="NCBI Taxonomy" id="462991"/>
    <lineage>
        <taxon>Bacteria</taxon>
        <taxon>Pseudomonadati</taxon>
        <taxon>Pseudomonadota</taxon>
        <taxon>Gammaproteobacteria</taxon>
        <taxon>Vibrionales</taxon>
        <taxon>Vibrionaceae</taxon>
        <taxon>Vibrio</taxon>
    </lineage>
</organism>
<dbReference type="EMBL" id="FNVG01000020">
    <property type="protein sequence ID" value="SEG57167.1"/>
    <property type="molecule type" value="Genomic_DNA"/>
</dbReference>
<protein>
    <recommendedName>
        <fullName evidence="2">DUF6250 domain-containing protein</fullName>
    </recommendedName>
</protein>
<dbReference type="OrthoDB" id="262615at2"/>
<reference evidence="4" key="1">
    <citation type="submission" date="2016-10" db="EMBL/GenBank/DDBJ databases">
        <authorList>
            <person name="Varghese N."/>
            <person name="Submissions S."/>
        </authorList>
    </citation>
    <scope>NUCLEOTIDE SEQUENCE [LARGE SCALE GENOMIC DNA]</scope>
    <source>
        <strain evidence="4">CGMCC 1.7062</strain>
    </source>
</reference>
<gene>
    <name evidence="3" type="ORF">SAMN04488244_12047</name>
</gene>
<dbReference type="RefSeq" id="WP_146060881.1">
    <property type="nucleotide sequence ID" value="NZ_FNVG01000020.1"/>
</dbReference>
<keyword evidence="4" id="KW-1185">Reference proteome</keyword>